<gene>
    <name evidence="1" type="ORF">GO485_25800</name>
    <name evidence="2" type="ORF">IP92_05485</name>
</gene>
<dbReference type="AlphaFoldDB" id="A0A562PDM0"/>
<evidence type="ECO:0000313" key="3">
    <source>
        <dbReference type="Proteomes" id="UP000315112"/>
    </source>
</evidence>
<accession>A0A562PDM0</accession>
<evidence type="ECO:0000313" key="4">
    <source>
        <dbReference type="Proteomes" id="UP000437862"/>
    </source>
</evidence>
<proteinExistence type="predicted"/>
<name>A0A562PDM0_9BURK</name>
<sequence length="53" mass="5210">MALPGVVAGASTAATADGIATQETVSANASLMNASDIKNKIGKKAEENSAGYI</sequence>
<reference evidence="1 4" key="3">
    <citation type="submission" date="2019-12" db="EMBL/GenBank/DDBJ databases">
        <title>Draft Genome Sequences of Six Type Strains of the Genus Massilia.</title>
        <authorList>
            <person name="Miess H."/>
            <person name="Frediansyah A."/>
            <person name="Goeker M."/>
            <person name="Gross H."/>
        </authorList>
    </citation>
    <scope>NUCLEOTIDE SEQUENCE [LARGE SCALE GENOMIC DNA]</scope>
    <source>
        <strain evidence="1 4">DSM 26639</strain>
    </source>
</reference>
<keyword evidence="4" id="KW-1185">Reference proteome</keyword>
<organism evidence="2 3">
    <name type="scientific">Pseudoduganella flava</name>
    <dbReference type="NCBI Taxonomy" id="871742"/>
    <lineage>
        <taxon>Bacteria</taxon>
        <taxon>Pseudomonadati</taxon>
        <taxon>Pseudomonadota</taxon>
        <taxon>Betaproteobacteria</taxon>
        <taxon>Burkholderiales</taxon>
        <taxon>Oxalobacteraceae</taxon>
        <taxon>Telluria group</taxon>
        <taxon>Pseudoduganella</taxon>
    </lineage>
</organism>
<reference evidence="2" key="2">
    <citation type="submission" date="2019-07" db="EMBL/GenBank/DDBJ databases">
        <authorList>
            <person name="Whitman W."/>
            <person name="Huntemann M."/>
            <person name="Clum A."/>
            <person name="Pillay M."/>
            <person name="Palaniappan K."/>
            <person name="Varghese N."/>
            <person name="Mikhailova N."/>
            <person name="Stamatis D."/>
            <person name="Reddy T."/>
            <person name="Daum C."/>
            <person name="Shapiro N."/>
            <person name="Ivanova N."/>
            <person name="Kyrpides N."/>
            <person name="Woyke T."/>
        </authorList>
    </citation>
    <scope>NUCLEOTIDE SEQUENCE</scope>
    <source>
        <strain evidence="2">CGMCC 1.10685</strain>
    </source>
</reference>
<reference evidence="2 3" key="1">
    <citation type="journal article" date="2015" name="Stand. Genomic Sci.">
        <title>Genomic Encyclopedia of Bacterial and Archaeal Type Strains, Phase III: the genomes of soil and plant-associated and newly described type strains.</title>
        <authorList>
            <person name="Whitman W.B."/>
            <person name="Woyke T."/>
            <person name="Klenk H.P."/>
            <person name="Zhou Y."/>
            <person name="Lilburn T.G."/>
            <person name="Beck B.J."/>
            <person name="De Vos P."/>
            <person name="Vandamme P."/>
            <person name="Eisen J.A."/>
            <person name="Garrity G."/>
            <person name="Hugenholtz P."/>
            <person name="Kyrpides N.C."/>
        </authorList>
    </citation>
    <scope>NUCLEOTIDE SEQUENCE [LARGE SCALE GENOMIC DNA]</scope>
    <source>
        <strain evidence="2 3">CGMCC 1.10685</strain>
    </source>
</reference>
<evidence type="ECO:0000313" key="1">
    <source>
        <dbReference type="EMBL" id="QGZ42120.1"/>
    </source>
</evidence>
<evidence type="ECO:0000313" key="2">
    <source>
        <dbReference type="EMBL" id="TWI42509.1"/>
    </source>
</evidence>
<dbReference type="EMBL" id="VLKW01000014">
    <property type="protein sequence ID" value="TWI42509.1"/>
    <property type="molecule type" value="Genomic_DNA"/>
</dbReference>
<dbReference type="RefSeq" id="WP_158206834.1">
    <property type="nucleotide sequence ID" value="NZ_CP046904.1"/>
</dbReference>
<evidence type="ECO:0008006" key="5">
    <source>
        <dbReference type="Google" id="ProtNLM"/>
    </source>
</evidence>
<protein>
    <recommendedName>
        <fullName evidence="5">Toxin CdiA</fullName>
    </recommendedName>
</protein>
<dbReference type="EMBL" id="CP046904">
    <property type="protein sequence ID" value="QGZ42120.1"/>
    <property type="molecule type" value="Genomic_DNA"/>
</dbReference>
<dbReference type="Proteomes" id="UP000437862">
    <property type="component" value="Chromosome"/>
</dbReference>
<dbReference type="Proteomes" id="UP000315112">
    <property type="component" value="Unassembled WGS sequence"/>
</dbReference>